<organism evidence="2 3">
    <name type="scientific">Tanacetum coccineum</name>
    <dbReference type="NCBI Taxonomy" id="301880"/>
    <lineage>
        <taxon>Eukaryota</taxon>
        <taxon>Viridiplantae</taxon>
        <taxon>Streptophyta</taxon>
        <taxon>Embryophyta</taxon>
        <taxon>Tracheophyta</taxon>
        <taxon>Spermatophyta</taxon>
        <taxon>Magnoliopsida</taxon>
        <taxon>eudicotyledons</taxon>
        <taxon>Gunneridae</taxon>
        <taxon>Pentapetalae</taxon>
        <taxon>asterids</taxon>
        <taxon>campanulids</taxon>
        <taxon>Asterales</taxon>
        <taxon>Asteraceae</taxon>
        <taxon>Asteroideae</taxon>
        <taxon>Anthemideae</taxon>
        <taxon>Anthemidinae</taxon>
        <taxon>Tanacetum</taxon>
    </lineage>
</organism>
<dbReference type="Proteomes" id="UP001151760">
    <property type="component" value="Unassembled WGS sequence"/>
</dbReference>
<name>A0ABQ5F279_9ASTR</name>
<dbReference type="InterPro" id="IPR027443">
    <property type="entry name" value="IPNS-like_sf"/>
</dbReference>
<proteinExistence type="predicted"/>
<evidence type="ECO:0000313" key="2">
    <source>
        <dbReference type="EMBL" id="GJT56955.1"/>
    </source>
</evidence>
<keyword evidence="3" id="KW-1185">Reference proteome</keyword>
<protein>
    <submittedName>
        <fullName evidence="2">Oxoglutarate/iron-dependent dioxygenase</fullName>
    </submittedName>
</protein>
<dbReference type="GO" id="GO:0051213">
    <property type="term" value="F:dioxygenase activity"/>
    <property type="evidence" value="ECO:0007669"/>
    <property type="project" value="UniProtKB-KW"/>
</dbReference>
<keyword evidence="2" id="KW-0560">Oxidoreductase</keyword>
<dbReference type="SUPFAM" id="SSF51197">
    <property type="entry name" value="Clavaminate synthase-like"/>
    <property type="match status" value="1"/>
</dbReference>
<dbReference type="Gene3D" id="2.60.120.330">
    <property type="entry name" value="B-lactam Antibiotic, Isopenicillin N Synthase, Chain"/>
    <property type="match status" value="1"/>
</dbReference>
<feature type="domain" description="Isopenicillin N synthase-like Fe(2+) 2OG dioxygenase" evidence="1">
    <location>
        <begin position="75"/>
        <end position="107"/>
    </location>
</feature>
<reference evidence="2" key="1">
    <citation type="journal article" date="2022" name="Int. J. Mol. Sci.">
        <title>Draft Genome of Tanacetum Coccineum: Genomic Comparison of Closely Related Tanacetum-Family Plants.</title>
        <authorList>
            <person name="Yamashiro T."/>
            <person name="Shiraishi A."/>
            <person name="Nakayama K."/>
            <person name="Satake H."/>
        </authorList>
    </citation>
    <scope>NUCLEOTIDE SEQUENCE</scope>
</reference>
<keyword evidence="2" id="KW-0223">Dioxygenase</keyword>
<accession>A0ABQ5F279</accession>
<dbReference type="Pfam" id="PF03171">
    <property type="entry name" value="2OG-FeII_Oxy"/>
    <property type="match status" value="1"/>
</dbReference>
<reference evidence="2" key="2">
    <citation type="submission" date="2022-01" db="EMBL/GenBank/DDBJ databases">
        <authorList>
            <person name="Yamashiro T."/>
            <person name="Shiraishi A."/>
            <person name="Satake H."/>
            <person name="Nakayama K."/>
        </authorList>
    </citation>
    <scope>NUCLEOTIDE SEQUENCE</scope>
</reference>
<evidence type="ECO:0000313" key="3">
    <source>
        <dbReference type="Proteomes" id="UP001151760"/>
    </source>
</evidence>
<comment type="caution">
    <text evidence="2">The sequence shown here is derived from an EMBL/GenBank/DDBJ whole genome shotgun (WGS) entry which is preliminary data.</text>
</comment>
<gene>
    <name evidence="2" type="ORF">Tco_0992009</name>
</gene>
<dbReference type="InterPro" id="IPR044861">
    <property type="entry name" value="IPNS-like_FE2OG_OXY"/>
</dbReference>
<dbReference type="EMBL" id="BQNB010016891">
    <property type="protein sequence ID" value="GJT56955.1"/>
    <property type="molecule type" value="Genomic_DNA"/>
</dbReference>
<sequence>MGVKVIDSVSCIEFSKWKFEIGFATSLPALNLDFCIRSKARSVGRDFYSCVDVTQGTKIRGMPEMFWAALKDWDKMMSNDAYRSVEHRVLANNAEGARVSFAVFFEPSNREGLYGPFPELITAEKPAIYHEFIFEDFFRRFLSKEVDGKSKLDYYRIDNTNKA</sequence>
<evidence type="ECO:0000259" key="1">
    <source>
        <dbReference type="Pfam" id="PF03171"/>
    </source>
</evidence>